<evidence type="ECO:0000313" key="4">
    <source>
        <dbReference type="EMBL" id="QVL33230.1"/>
    </source>
</evidence>
<reference evidence="4" key="1">
    <citation type="submission" date="2021-05" db="EMBL/GenBank/DDBJ databases">
        <title>Complete genome sequence of the cellulolytic planctomycete Telmatocola sphagniphila SP2T and characterization of the first cellulase from planctomycetes.</title>
        <authorList>
            <person name="Rakitin A.L."/>
            <person name="Beletsky A.V."/>
            <person name="Naumoff D.G."/>
            <person name="Kulichevskaya I.S."/>
            <person name="Mardanov A.V."/>
            <person name="Ravin N.V."/>
            <person name="Dedysh S.N."/>
        </authorList>
    </citation>
    <scope>NUCLEOTIDE SEQUENCE</scope>
    <source>
        <strain evidence="4">SP2T</strain>
    </source>
</reference>
<feature type="coiled-coil region" evidence="1">
    <location>
        <begin position="303"/>
        <end position="350"/>
    </location>
</feature>
<dbReference type="Gene3D" id="1.10.3130.20">
    <property type="entry name" value="Phycobilisome linker domain"/>
    <property type="match status" value="1"/>
</dbReference>
<organism evidence="4 5">
    <name type="scientific">Telmatocola sphagniphila</name>
    <dbReference type="NCBI Taxonomy" id="1123043"/>
    <lineage>
        <taxon>Bacteria</taxon>
        <taxon>Pseudomonadati</taxon>
        <taxon>Planctomycetota</taxon>
        <taxon>Planctomycetia</taxon>
        <taxon>Gemmatales</taxon>
        <taxon>Gemmataceae</taxon>
    </lineage>
</organism>
<feature type="domain" description="DUF4214" evidence="3">
    <location>
        <begin position="29"/>
        <end position="79"/>
    </location>
</feature>
<keyword evidence="1" id="KW-0175">Coiled coil</keyword>
<feature type="chain" id="PRO_5034936615" evidence="2">
    <location>
        <begin position="23"/>
        <end position="525"/>
    </location>
</feature>
<sequence length="525" mass="58236">MMRISLVSLVAVTVLATSPTIATDPRFDAAQFVRSVYLSYLDREPDAAGVANLVQQLRNGTTPSDIKASILSSQEFYQRCQNNPRLWVASLYAKVLNRNGKPFEINQWMDRINVNNGDRLLVAREFLATPEANGISGNIIPPPIVEDIPAKLVSVAHQLHQSVQSEIPPALSNLARVQANNYLKTCISSQPILTNPAANPILAQQSLVNCERALIAFRTTLNDLPVSAPMSRRRLQQSNELLEAIRNGLTGGVVIQPPVVPPIGPGFDNPGYEFFSRQMAELARDSSQMVYLIRTILGRSLTYTQLLNEMENFSANVDRARDKLRNGITLLQFQADIQALRKQANSINSRFNAGIVDSRVTETWYATNRVLNQIAERAGLNGGSYINPNSTPVISPTFNQLPYQVVPNNSAPPRSKVIELIDQALSQTDTILIANNALLFQYPSLARYLAQMKSFRASLVSFRADAISGMNPTLLSQRVEQLNASLRGAETLYNQIGITAKQNSVQEMRNLYSLLTQISRQIYQR</sequence>
<dbReference type="Proteomes" id="UP000676194">
    <property type="component" value="Chromosome"/>
</dbReference>
<evidence type="ECO:0000313" key="5">
    <source>
        <dbReference type="Proteomes" id="UP000676194"/>
    </source>
</evidence>
<keyword evidence="5" id="KW-1185">Reference proteome</keyword>
<dbReference type="AlphaFoldDB" id="A0A8E6BA67"/>
<keyword evidence="2" id="KW-0732">Signal</keyword>
<protein>
    <submittedName>
        <fullName evidence="4">DUF4214 domain-containing protein</fullName>
    </submittedName>
</protein>
<gene>
    <name evidence="4" type="ORF">KIH39_04755</name>
</gene>
<proteinExistence type="predicted"/>
<evidence type="ECO:0000256" key="1">
    <source>
        <dbReference type="SAM" id="Coils"/>
    </source>
</evidence>
<accession>A0A8E6BA67</accession>
<dbReference type="Pfam" id="PF13946">
    <property type="entry name" value="DUF4214"/>
    <property type="match status" value="1"/>
</dbReference>
<dbReference type="RefSeq" id="WP_213498120.1">
    <property type="nucleotide sequence ID" value="NZ_CP074694.1"/>
</dbReference>
<feature type="signal peptide" evidence="2">
    <location>
        <begin position="1"/>
        <end position="22"/>
    </location>
</feature>
<name>A0A8E6BA67_9BACT</name>
<evidence type="ECO:0000256" key="2">
    <source>
        <dbReference type="SAM" id="SignalP"/>
    </source>
</evidence>
<dbReference type="InterPro" id="IPR038255">
    <property type="entry name" value="PBS_linker_sf"/>
</dbReference>
<evidence type="ECO:0000259" key="3">
    <source>
        <dbReference type="Pfam" id="PF13946"/>
    </source>
</evidence>
<dbReference type="InterPro" id="IPR025282">
    <property type="entry name" value="DUF4214"/>
</dbReference>
<dbReference type="KEGG" id="tsph:KIH39_04755"/>
<dbReference type="EMBL" id="CP074694">
    <property type="protein sequence ID" value="QVL33230.1"/>
    <property type="molecule type" value="Genomic_DNA"/>
</dbReference>